<evidence type="ECO:0000313" key="5">
    <source>
        <dbReference type="Proteomes" id="UP000295075"/>
    </source>
</evidence>
<dbReference type="CDD" id="cd07989">
    <property type="entry name" value="LPLAT_AGPAT-like"/>
    <property type="match status" value="1"/>
</dbReference>
<dbReference type="PANTHER" id="PTHR10434">
    <property type="entry name" value="1-ACYL-SN-GLYCEROL-3-PHOSPHATE ACYLTRANSFERASE"/>
    <property type="match status" value="1"/>
</dbReference>
<comment type="caution">
    <text evidence="4">The sequence shown here is derived from an EMBL/GenBank/DDBJ whole genome shotgun (WGS) entry which is preliminary data.</text>
</comment>
<dbReference type="AlphaFoldDB" id="A0A4R4PR86"/>
<gene>
    <name evidence="4" type="ORF">E1261_25515</name>
</gene>
<keyword evidence="1 4" id="KW-0808">Transferase</keyword>
<dbReference type="GO" id="GO:0005886">
    <property type="term" value="C:plasma membrane"/>
    <property type="evidence" value="ECO:0007669"/>
    <property type="project" value="TreeGrafter"/>
</dbReference>
<dbReference type="SUPFAM" id="SSF69593">
    <property type="entry name" value="Glycerol-3-phosphate (1)-acyltransferase"/>
    <property type="match status" value="1"/>
</dbReference>
<evidence type="ECO:0000256" key="2">
    <source>
        <dbReference type="ARBA" id="ARBA00023315"/>
    </source>
</evidence>
<dbReference type="EMBL" id="SMKA01000134">
    <property type="protein sequence ID" value="TDC24758.1"/>
    <property type="molecule type" value="Genomic_DNA"/>
</dbReference>
<evidence type="ECO:0000259" key="3">
    <source>
        <dbReference type="SMART" id="SM00563"/>
    </source>
</evidence>
<dbReference type="RefSeq" id="WP_132410702.1">
    <property type="nucleotide sequence ID" value="NZ_SMKA01000134.1"/>
</dbReference>
<dbReference type="PANTHER" id="PTHR10434:SF11">
    <property type="entry name" value="1-ACYL-SN-GLYCEROL-3-PHOSPHATE ACYLTRANSFERASE"/>
    <property type="match status" value="1"/>
</dbReference>
<organism evidence="4 5">
    <name type="scientific">Kribbella albertanoniae</name>
    <dbReference type="NCBI Taxonomy" id="1266829"/>
    <lineage>
        <taxon>Bacteria</taxon>
        <taxon>Bacillati</taxon>
        <taxon>Actinomycetota</taxon>
        <taxon>Actinomycetes</taxon>
        <taxon>Propionibacteriales</taxon>
        <taxon>Kribbellaceae</taxon>
        <taxon>Kribbella</taxon>
    </lineage>
</organism>
<dbReference type="GO" id="GO:0003841">
    <property type="term" value="F:1-acylglycerol-3-phosphate O-acyltransferase activity"/>
    <property type="evidence" value="ECO:0007669"/>
    <property type="project" value="TreeGrafter"/>
</dbReference>
<proteinExistence type="predicted"/>
<dbReference type="GO" id="GO:0006654">
    <property type="term" value="P:phosphatidic acid biosynthetic process"/>
    <property type="evidence" value="ECO:0007669"/>
    <property type="project" value="TreeGrafter"/>
</dbReference>
<sequence length="235" mass="25066">MSAERTPEPAPVAAAKRQPAWLESRLAGLLRIVIQRGVLKPLVRYLIRVEVVGRPAATGPMVVVANHSSHLDAPLMVTFLPLAVTRRLAVGAAADYFFDSKKRAILTGLVFNAFPIDRGKNKPMRGTSGRLLDDGFSLLVFPEGTRSRDGLMGDFQLGAAALCVSKGVPCLPIGITGAYDAMPRGRNWPVPGRLPVRFAIGDPLTPGPGESVPEFAVRMQAAVTALHDQGVRDAG</sequence>
<dbReference type="SMART" id="SM00563">
    <property type="entry name" value="PlsC"/>
    <property type="match status" value="1"/>
</dbReference>
<protein>
    <submittedName>
        <fullName evidence="4">1-acyl-sn-glycerol-3-phosphate acyltransferase</fullName>
    </submittedName>
</protein>
<dbReference type="OrthoDB" id="9808424at2"/>
<dbReference type="Pfam" id="PF01553">
    <property type="entry name" value="Acyltransferase"/>
    <property type="match status" value="1"/>
</dbReference>
<keyword evidence="2 4" id="KW-0012">Acyltransferase</keyword>
<feature type="domain" description="Phospholipid/glycerol acyltransferase" evidence="3">
    <location>
        <begin position="61"/>
        <end position="178"/>
    </location>
</feature>
<accession>A0A4R4PR86</accession>
<dbReference type="InterPro" id="IPR002123">
    <property type="entry name" value="Plipid/glycerol_acylTrfase"/>
</dbReference>
<keyword evidence="5" id="KW-1185">Reference proteome</keyword>
<evidence type="ECO:0000256" key="1">
    <source>
        <dbReference type="ARBA" id="ARBA00022679"/>
    </source>
</evidence>
<name>A0A4R4PR86_9ACTN</name>
<evidence type="ECO:0000313" key="4">
    <source>
        <dbReference type="EMBL" id="TDC24758.1"/>
    </source>
</evidence>
<reference evidence="4 5" key="1">
    <citation type="submission" date="2019-03" db="EMBL/GenBank/DDBJ databases">
        <title>Draft genome sequences of novel Actinobacteria.</title>
        <authorList>
            <person name="Sahin N."/>
            <person name="Ay H."/>
            <person name="Saygin H."/>
        </authorList>
    </citation>
    <scope>NUCLEOTIDE SEQUENCE [LARGE SCALE GENOMIC DNA]</scope>
    <source>
        <strain evidence="4 5">JCM 30547</strain>
    </source>
</reference>
<dbReference type="Proteomes" id="UP000295075">
    <property type="component" value="Unassembled WGS sequence"/>
</dbReference>